<accession>A0A078GBQ1</accession>
<dbReference type="Pfam" id="PF13456">
    <property type="entry name" value="RVT_3"/>
    <property type="match status" value="1"/>
</dbReference>
<protein>
    <submittedName>
        <fullName evidence="2">BnaA06g02660D protein</fullName>
    </submittedName>
</protein>
<proteinExistence type="predicted"/>
<organism evidence="2 3">
    <name type="scientific">Brassica napus</name>
    <name type="common">Rape</name>
    <dbReference type="NCBI Taxonomy" id="3708"/>
    <lineage>
        <taxon>Eukaryota</taxon>
        <taxon>Viridiplantae</taxon>
        <taxon>Streptophyta</taxon>
        <taxon>Embryophyta</taxon>
        <taxon>Tracheophyta</taxon>
        <taxon>Spermatophyta</taxon>
        <taxon>Magnoliopsida</taxon>
        <taxon>eudicotyledons</taxon>
        <taxon>Gunneridae</taxon>
        <taxon>Pentapetalae</taxon>
        <taxon>rosids</taxon>
        <taxon>malvids</taxon>
        <taxon>Brassicales</taxon>
        <taxon>Brassicaceae</taxon>
        <taxon>Brassiceae</taxon>
        <taxon>Brassica</taxon>
    </lineage>
</organism>
<dbReference type="GO" id="GO:0004523">
    <property type="term" value="F:RNA-DNA hybrid ribonuclease activity"/>
    <property type="evidence" value="ECO:0007669"/>
    <property type="project" value="InterPro"/>
</dbReference>
<gene>
    <name evidence="2" type="primary">BnaA06g02660D</name>
    <name evidence="2" type="ORF">GSBRNA2T00021156001</name>
</gene>
<reference evidence="2 3" key="1">
    <citation type="journal article" date="2014" name="Science">
        <title>Plant genetics. Early allopolyploid evolution in the post-Neolithic Brassica napus oilseed genome.</title>
        <authorList>
            <person name="Chalhoub B."/>
            <person name="Denoeud F."/>
            <person name="Liu S."/>
            <person name="Parkin I.A."/>
            <person name="Tang H."/>
            <person name="Wang X."/>
            <person name="Chiquet J."/>
            <person name="Belcram H."/>
            <person name="Tong C."/>
            <person name="Samans B."/>
            <person name="Correa M."/>
            <person name="Da Silva C."/>
            <person name="Just J."/>
            <person name="Falentin C."/>
            <person name="Koh C.S."/>
            <person name="Le Clainche I."/>
            <person name="Bernard M."/>
            <person name="Bento P."/>
            <person name="Noel B."/>
            <person name="Labadie K."/>
            <person name="Alberti A."/>
            <person name="Charles M."/>
            <person name="Arnaud D."/>
            <person name="Guo H."/>
            <person name="Daviaud C."/>
            <person name="Alamery S."/>
            <person name="Jabbari K."/>
            <person name="Zhao M."/>
            <person name="Edger P.P."/>
            <person name="Chelaifa H."/>
            <person name="Tack D."/>
            <person name="Lassalle G."/>
            <person name="Mestiri I."/>
            <person name="Schnel N."/>
            <person name="Le Paslier M.C."/>
            <person name="Fan G."/>
            <person name="Renault V."/>
            <person name="Bayer P.E."/>
            <person name="Golicz A.A."/>
            <person name="Manoli S."/>
            <person name="Lee T.H."/>
            <person name="Thi V.H."/>
            <person name="Chalabi S."/>
            <person name="Hu Q."/>
            <person name="Fan C."/>
            <person name="Tollenaere R."/>
            <person name="Lu Y."/>
            <person name="Battail C."/>
            <person name="Shen J."/>
            <person name="Sidebottom C.H."/>
            <person name="Wang X."/>
            <person name="Canaguier A."/>
            <person name="Chauveau A."/>
            <person name="Berard A."/>
            <person name="Deniot G."/>
            <person name="Guan M."/>
            <person name="Liu Z."/>
            <person name="Sun F."/>
            <person name="Lim Y.P."/>
            <person name="Lyons E."/>
            <person name="Town C.D."/>
            <person name="Bancroft I."/>
            <person name="Wang X."/>
            <person name="Meng J."/>
            <person name="Ma J."/>
            <person name="Pires J.C."/>
            <person name="King G.J."/>
            <person name="Brunel D."/>
            <person name="Delourme R."/>
            <person name="Renard M."/>
            <person name="Aury J.M."/>
            <person name="Adams K.L."/>
            <person name="Batley J."/>
            <person name="Snowdon R.J."/>
            <person name="Tost J."/>
            <person name="Edwards D."/>
            <person name="Zhou Y."/>
            <person name="Hua W."/>
            <person name="Sharpe A.G."/>
            <person name="Paterson A.H."/>
            <person name="Guan C."/>
            <person name="Wincker P."/>
        </authorList>
    </citation>
    <scope>NUCLEOTIDE SEQUENCE [LARGE SCALE GENOMIC DNA]</scope>
    <source>
        <strain evidence="3">cv. Darmor-bzh</strain>
    </source>
</reference>
<dbReference type="AlphaFoldDB" id="A0A078GBQ1"/>
<evidence type="ECO:0000313" key="2">
    <source>
        <dbReference type="EMBL" id="CDY22811.1"/>
    </source>
</evidence>
<sequence>MKSSIQLDHSAMTFKTDCLQLVRLLEEDDEDNWPSLLAEFDEFHLIRSMFNFCSISFLPRSLNFRADRLAKDARSRGLIFSHVNSQLPSWMVHETNLLVVT</sequence>
<dbReference type="Proteomes" id="UP000028999">
    <property type="component" value="Unassembled WGS sequence"/>
</dbReference>
<evidence type="ECO:0000259" key="1">
    <source>
        <dbReference type="Pfam" id="PF13456"/>
    </source>
</evidence>
<dbReference type="Gramene" id="CDY22811">
    <property type="protein sequence ID" value="CDY22811"/>
    <property type="gene ID" value="GSBRNA2T00021156001"/>
</dbReference>
<dbReference type="InterPro" id="IPR002156">
    <property type="entry name" value="RNaseH_domain"/>
</dbReference>
<dbReference type="PaxDb" id="3708-A0A078GBQ1"/>
<name>A0A078GBQ1_BRANA</name>
<feature type="domain" description="RNase H type-1" evidence="1">
    <location>
        <begin position="5"/>
        <end position="73"/>
    </location>
</feature>
<keyword evidence="3" id="KW-1185">Reference proteome</keyword>
<dbReference type="GO" id="GO:0003676">
    <property type="term" value="F:nucleic acid binding"/>
    <property type="evidence" value="ECO:0007669"/>
    <property type="project" value="InterPro"/>
</dbReference>
<dbReference type="PANTHER" id="PTHR34146:SF3">
    <property type="entry name" value="POLYNUCLEOTIDYL TRANSFERASE, RIBONUCLEASE H-LIKE SUPERFAMILY PROTEIN"/>
    <property type="match status" value="1"/>
</dbReference>
<dbReference type="PANTHER" id="PTHR34146">
    <property type="entry name" value="POLYNUCLEOTIDYL TRANSFERASE, RIBONUCLEASE H-LIKE SUPERFAMILY PROTEIN-RELATED"/>
    <property type="match status" value="1"/>
</dbReference>
<evidence type="ECO:0000313" key="3">
    <source>
        <dbReference type="Proteomes" id="UP000028999"/>
    </source>
</evidence>
<dbReference type="EMBL" id="LK032136">
    <property type="protein sequence ID" value="CDY22811.1"/>
    <property type="molecule type" value="Genomic_DNA"/>
</dbReference>